<dbReference type="PROSITE" id="PS00330">
    <property type="entry name" value="HEMOLYSIN_CALCIUM"/>
    <property type="match status" value="2"/>
</dbReference>
<dbReference type="SUPFAM" id="SSF51120">
    <property type="entry name" value="beta-Roll"/>
    <property type="match status" value="2"/>
</dbReference>
<dbReference type="AlphaFoldDB" id="A0A2P2C1S5"/>
<keyword evidence="2" id="KW-0964">Secreted</keyword>
<dbReference type="Pfam" id="PF00353">
    <property type="entry name" value="HemolysinCabind"/>
    <property type="match status" value="6"/>
</dbReference>
<dbReference type="InterPro" id="IPR050557">
    <property type="entry name" value="RTX_toxin/Mannuronan_C5-epim"/>
</dbReference>
<name>A0A2P2C1S5_9ZZZZ</name>
<dbReference type="InterPro" id="IPR011049">
    <property type="entry name" value="Serralysin-like_metalloprot_C"/>
</dbReference>
<organism evidence="3">
    <name type="scientific">metagenome</name>
    <dbReference type="NCBI Taxonomy" id="256318"/>
    <lineage>
        <taxon>unclassified sequences</taxon>
        <taxon>metagenomes</taxon>
    </lineage>
</organism>
<dbReference type="PANTHER" id="PTHR38340:SF1">
    <property type="entry name" value="S-LAYER PROTEIN"/>
    <property type="match status" value="1"/>
</dbReference>
<dbReference type="PRINTS" id="PR00313">
    <property type="entry name" value="CABNDNGRPT"/>
</dbReference>
<evidence type="ECO:0000256" key="2">
    <source>
        <dbReference type="ARBA" id="ARBA00022525"/>
    </source>
</evidence>
<comment type="subcellular location">
    <subcellularLocation>
        <location evidence="1">Secreted</location>
    </subcellularLocation>
</comment>
<dbReference type="GO" id="GO:0005509">
    <property type="term" value="F:calcium ion binding"/>
    <property type="evidence" value="ECO:0007669"/>
    <property type="project" value="InterPro"/>
</dbReference>
<reference evidence="3" key="1">
    <citation type="submission" date="2015-08" db="EMBL/GenBank/DDBJ databases">
        <authorList>
            <person name="Babu N.S."/>
            <person name="Beckwith C.J."/>
            <person name="Beseler K.G."/>
            <person name="Brison A."/>
            <person name="Carone J.V."/>
            <person name="Caskin T.P."/>
            <person name="Diamond M."/>
            <person name="Durham M.E."/>
            <person name="Foxe J.M."/>
            <person name="Go M."/>
            <person name="Henderson B.A."/>
            <person name="Jones I.B."/>
            <person name="McGettigan J.A."/>
            <person name="Micheletti S.J."/>
            <person name="Nasrallah M.E."/>
            <person name="Ortiz D."/>
            <person name="Piller C.R."/>
            <person name="Privatt S.R."/>
            <person name="Schneider S.L."/>
            <person name="Sharp S."/>
            <person name="Smith T.C."/>
            <person name="Stanton J.D."/>
            <person name="Ullery H.E."/>
            <person name="Wilson R.J."/>
            <person name="Serrano M.G."/>
            <person name="Buck G."/>
            <person name="Lee V."/>
            <person name="Wang Y."/>
            <person name="Carvalho R."/>
            <person name="Voegtly L."/>
            <person name="Shi R."/>
            <person name="Duckworth R."/>
            <person name="Johnson A."/>
            <person name="Loviza R."/>
            <person name="Walstead R."/>
            <person name="Shah Z."/>
            <person name="Kiflezghi M."/>
            <person name="Wade K."/>
            <person name="Ball S.L."/>
            <person name="Bradley K.W."/>
            <person name="Asai D.J."/>
            <person name="Bowman C.A."/>
            <person name="Russell D.A."/>
            <person name="Pope W.H."/>
            <person name="Jacobs-Sera D."/>
            <person name="Hendrix R.W."/>
            <person name="Hatfull G.F."/>
        </authorList>
    </citation>
    <scope>NUCLEOTIDE SEQUENCE</scope>
</reference>
<sequence length="441" mass="45453">MRRLLVLSCGLLLSSGSGLVSGPTVGAEAASARPRCQGVVATIVGDGRDNTLRGTKARDVIVAGGGNDWVKGRGGDDLICGGPGLDGLDGGRGDDRIFGGTDLRYLDEGETVLVGDDLWGGPGDDRITPGLDRRSADRIARDRVRWDHGIHAVRVDLRTGRATGQGRDRFTPTHVRIVATDRGDTVIGSDRADWVLTGDGSDTVRAAGGDDVVWADSAPDGGPDGSDIAYGGRGDDQLYGENGSDRLFGGPGSDQVFDDGESADTVWGGPGRDLVGDQMVSDAAGGLQSVDGGTGRDFVNLFSRFVNPDGLAGPPSHGTLDMSSGAMAYADPDDTVTMTLARVEVIDFLTWGTSWQVTGTSGADVVCAGGTNGTTFDALGGDDSFQGSAGDDVFDGGPGIDTLIGTSVGDDQLVDVESASDTSCGDFLAVQRRPDRWSSPH</sequence>
<protein>
    <recommendedName>
        <fullName evidence="4">Hemolysin-type calcium-binding region</fullName>
    </recommendedName>
</protein>
<evidence type="ECO:0008006" key="4">
    <source>
        <dbReference type="Google" id="ProtNLM"/>
    </source>
</evidence>
<dbReference type="PANTHER" id="PTHR38340">
    <property type="entry name" value="S-LAYER PROTEIN"/>
    <property type="match status" value="1"/>
</dbReference>
<evidence type="ECO:0000313" key="3">
    <source>
        <dbReference type="EMBL" id="CUR55936.1"/>
    </source>
</evidence>
<accession>A0A2P2C1S5</accession>
<dbReference type="InterPro" id="IPR001343">
    <property type="entry name" value="Hemolysn_Ca-bd"/>
</dbReference>
<dbReference type="GO" id="GO:0005576">
    <property type="term" value="C:extracellular region"/>
    <property type="evidence" value="ECO:0007669"/>
    <property type="project" value="UniProtKB-SubCell"/>
</dbReference>
<dbReference type="Gene3D" id="2.150.10.10">
    <property type="entry name" value="Serralysin-like metalloprotease, C-terminal"/>
    <property type="match status" value="3"/>
</dbReference>
<proteinExistence type="predicted"/>
<dbReference type="EMBL" id="CZKA01000025">
    <property type="protein sequence ID" value="CUR55936.1"/>
    <property type="molecule type" value="Genomic_DNA"/>
</dbReference>
<dbReference type="InterPro" id="IPR018511">
    <property type="entry name" value="Hemolysin-typ_Ca-bd_CS"/>
</dbReference>
<evidence type="ECO:0000256" key="1">
    <source>
        <dbReference type="ARBA" id="ARBA00004613"/>
    </source>
</evidence>
<gene>
    <name evidence="3" type="ORF">NOCA2310078</name>
</gene>